<feature type="transmembrane region" description="Helical" evidence="1">
    <location>
        <begin position="132"/>
        <end position="156"/>
    </location>
</feature>
<protein>
    <recommendedName>
        <fullName evidence="4">Glycerophosphoryl diester phosphodiesterase membrane domain-containing protein</fullName>
    </recommendedName>
</protein>
<comment type="caution">
    <text evidence="2">The sequence shown here is derived from an EMBL/GenBank/DDBJ whole genome shotgun (WGS) entry which is preliminary data.</text>
</comment>
<keyword evidence="1" id="KW-0812">Transmembrane</keyword>
<feature type="transmembrane region" description="Helical" evidence="1">
    <location>
        <begin position="39"/>
        <end position="60"/>
    </location>
</feature>
<keyword evidence="1" id="KW-0472">Membrane</keyword>
<proteinExistence type="predicted"/>
<evidence type="ECO:0000313" key="2">
    <source>
        <dbReference type="EMBL" id="MBB6057296.1"/>
    </source>
</evidence>
<evidence type="ECO:0000256" key="1">
    <source>
        <dbReference type="SAM" id="Phobius"/>
    </source>
</evidence>
<organism evidence="2 3">
    <name type="scientific">Hymenobacter luteus</name>
    <dbReference type="NCBI Taxonomy" id="1411122"/>
    <lineage>
        <taxon>Bacteria</taxon>
        <taxon>Pseudomonadati</taxon>
        <taxon>Bacteroidota</taxon>
        <taxon>Cytophagia</taxon>
        <taxon>Cytophagales</taxon>
        <taxon>Hymenobacteraceae</taxon>
        <taxon>Hymenobacter</taxon>
    </lineage>
</organism>
<dbReference type="Proteomes" id="UP000532746">
    <property type="component" value="Unassembled WGS sequence"/>
</dbReference>
<dbReference type="EMBL" id="JACHGG010000001">
    <property type="protein sequence ID" value="MBB6057296.1"/>
    <property type="molecule type" value="Genomic_DNA"/>
</dbReference>
<dbReference type="Pfam" id="PF06790">
    <property type="entry name" value="UPF0259"/>
    <property type="match status" value="1"/>
</dbReference>
<gene>
    <name evidence="2" type="ORF">HNQ93_000126</name>
</gene>
<sequence length="301" mass="33127">MQQKFTQASDFRQERDFGQKISATFEFLGAHWRALGKCLAYYVLPATLLTGLAVGILQTQTNWGNLTEDIRYGNSISSSGSLWLSLLAQLITHALLGATLYGYVRTRMELPENQVVTPALVGQQIRQAAPRLLALSLLMTLIVIFGFFLLAIPGFYLGVALSLAWPVLVFEEAGLGQSMRRSIHLTGGHWWATLGLILVVFILISLLGIVFQIPQYAAMIGRVLHWSFLTSDPVLISAGVLSSIGQTLLYIPLELALAFQYFNLVEKKEGLGLRQLIDRLGSAPAPTAQNAAFRPDDDGEY</sequence>
<evidence type="ECO:0008006" key="4">
    <source>
        <dbReference type="Google" id="ProtNLM"/>
    </source>
</evidence>
<keyword evidence="1" id="KW-1133">Transmembrane helix</keyword>
<dbReference type="AlphaFoldDB" id="A0A7W9SX25"/>
<keyword evidence="3" id="KW-1185">Reference proteome</keyword>
<name>A0A7W9SX25_9BACT</name>
<feature type="transmembrane region" description="Helical" evidence="1">
    <location>
        <begin position="80"/>
        <end position="104"/>
    </location>
</feature>
<dbReference type="RefSeq" id="WP_183402427.1">
    <property type="nucleotide sequence ID" value="NZ_JACHGG010000001.1"/>
</dbReference>
<feature type="transmembrane region" description="Helical" evidence="1">
    <location>
        <begin position="189"/>
        <end position="211"/>
    </location>
</feature>
<evidence type="ECO:0000313" key="3">
    <source>
        <dbReference type="Proteomes" id="UP000532746"/>
    </source>
</evidence>
<accession>A0A7W9SX25</accession>
<reference evidence="2 3" key="1">
    <citation type="submission" date="2020-08" db="EMBL/GenBank/DDBJ databases">
        <title>Genomic Encyclopedia of Type Strains, Phase IV (KMG-IV): sequencing the most valuable type-strain genomes for metagenomic binning, comparative biology and taxonomic classification.</title>
        <authorList>
            <person name="Goeker M."/>
        </authorList>
    </citation>
    <scope>NUCLEOTIDE SEQUENCE [LARGE SCALE GENOMIC DNA]</scope>
    <source>
        <strain evidence="2 3">DSM 26718</strain>
    </source>
</reference>